<dbReference type="EMBL" id="FOQH01000004">
    <property type="protein sequence ID" value="SFI06680.1"/>
    <property type="molecule type" value="Genomic_DNA"/>
</dbReference>
<dbReference type="RefSeq" id="WP_092859394.1">
    <property type="nucleotide sequence ID" value="NZ_FOQH01000004.1"/>
</dbReference>
<dbReference type="PROSITE" id="PS51340">
    <property type="entry name" value="MOSC"/>
    <property type="match status" value="1"/>
</dbReference>
<gene>
    <name evidence="2" type="ORF">SAMN05216258_10487</name>
</gene>
<dbReference type="Pfam" id="PF03473">
    <property type="entry name" value="MOSC"/>
    <property type="match status" value="1"/>
</dbReference>
<dbReference type="Proteomes" id="UP000199377">
    <property type="component" value="Unassembled WGS sequence"/>
</dbReference>
<dbReference type="PANTHER" id="PTHR36930:SF1">
    <property type="entry name" value="MOSC DOMAIN-CONTAINING PROTEIN"/>
    <property type="match status" value="1"/>
</dbReference>
<accession>A0A1I3F6A7</accession>
<dbReference type="OrthoDB" id="9808413at2"/>
<dbReference type="GO" id="GO:0030170">
    <property type="term" value="F:pyridoxal phosphate binding"/>
    <property type="evidence" value="ECO:0007669"/>
    <property type="project" value="InterPro"/>
</dbReference>
<dbReference type="InterPro" id="IPR005302">
    <property type="entry name" value="MoCF_Sase_C"/>
</dbReference>
<evidence type="ECO:0000313" key="3">
    <source>
        <dbReference type="Proteomes" id="UP000199377"/>
    </source>
</evidence>
<dbReference type="Gene3D" id="2.40.33.20">
    <property type="entry name" value="PK beta-barrel domain-like"/>
    <property type="match status" value="1"/>
</dbReference>
<protein>
    <submittedName>
        <fullName evidence="2">MOSC domain-containing protein</fullName>
    </submittedName>
</protein>
<reference evidence="2 3" key="1">
    <citation type="submission" date="2016-10" db="EMBL/GenBank/DDBJ databases">
        <authorList>
            <person name="de Groot N.N."/>
        </authorList>
    </citation>
    <scope>NUCLEOTIDE SEQUENCE [LARGE SCALE GENOMIC DNA]</scope>
    <source>
        <strain evidence="2 3">CGMCC 1.11030</strain>
    </source>
</reference>
<dbReference type="PANTHER" id="PTHR36930">
    <property type="entry name" value="METAL-SULFUR CLUSTER BIOSYNTHESIS PROTEINS YUAD-RELATED"/>
    <property type="match status" value="1"/>
</dbReference>
<keyword evidence="3" id="KW-1185">Reference proteome</keyword>
<dbReference type="InterPro" id="IPR052716">
    <property type="entry name" value="MOSC_domain"/>
</dbReference>
<dbReference type="GO" id="GO:0003824">
    <property type="term" value="F:catalytic activity"/>
    <property type="evidence" value="ECO:0007669"/>
    <property type="project" value="InterPro"/>
</dbReference>
<feature type="domain" description="MOSC" evidence="1">
    <location>
        <begin position="28"/>
        <end position="184"/>
    </location>
</feature>
<dbReference type="InterPro" id="IPR011037">
    <property type="entry name" value="Pyrv_Knase-like_insert_dom_sf"/>
</dbReference>
<evidence type="ECO:0000313" key="2">
    <source>
        <dbReference type="EMBL" id="SFI06680.1"/>
    </source>
</evidence>
<sequence length="194" mass="20877">MPILVPTDFTAEIVYLGIVPDREAGLVSTPLETVAVDWTGFAGECHGGLTRPSCSRVTSQYPKKGVEIRNVRQLSVLSAEELEAIAAKIGLERLPPEWVGANLVLRGIEGFTDVPPSSRLISDGGVALTVDMENAPCQLPARVIEDLAPGHGKAFKSAAKGKRGVTAWVERPGALSLGERMRLHVPPPVKRRWI</sequence>
<organism evidence="2 3">
    <name type="scientific">Albimonas pacifica</name>
    <dbReference type="NCBI Taxonomy" id="1114924"/>
    <lineage>
        <taxon>Bacteria</taxon>
        <taxon>Pseudomonadati</taxon>
        <taxon>Pseudomonadota</taxon>
        <taxon>Alphaproteobacteria</taxon>
        <taxon>Rhodobacterales</taxon>
        <taxon>Paracoccaceae</taxon>
        <taxon>Albimonas</taxon>
    </lineage>
</organism>
<dbReference type="GO" id="GO:0030151">
    <property type="term" value="F:molybdenum ion binding"/>
    <property type="evidence" value="ECO:0007669"/>
    <property type="project" value="InterPro"/>
</dbReference>
<name>A0A1I3F6A7_9RHOB</name>
<proteinExistence type="predicted"/>
<dbReference type="AlphaFoldDB" id="A0A1I3F6A7"/>
<dbReference type="SUPFAM" id="SSF50800">
    <property type="entry name" value="PK beta-barrel domain-like"/>
    <property type="match status" value="1"/>
</dbReference>
<evidence type="ECO:0000259" key="1">
    <source>
        <dbReference type="PROSITE" id="PS51340"/>
    </source>
</evidence>
<dbReference type="STRING" id="1114924.SAMN05216258_10487"/>